<evidence type="ECO:0000256" key="6">
    <source>
        <dbReference type="SAM" id="Phobius"/>
    </source>
</evidence>
<feature type="transmembrane region" description="Helical" evidence="6">
    <location>
        <begin position="334"/>
        <end position="357"/>
    </location>
</feature>
<dbReference type="AlphaFoldDB" id="A0A918PNU7"/>
<gene>
    <name evidence="7" type="ORF">GCM10011614_33560</name>
</gene>
<name>A0A918PNU7_9SPHN</name>
<feature type="transmembrane region" description="Helical" evidence="6">
    <location>
        <begin position="420"/>
        <end position="436"/>
    </location>
</feature>
<keyword evidence="5 6" id="KW-0472">Membrane</keyword>
<evidence type="ECO:0000256" key="3">
    <source>
        <dbReference type="ARBA" id="ARBA00022692"/>
    </source>
</evidence>
<evidence type="ECO:0000313" key="8">
    <source>
        <dbReference type="Proteomes" id="UP000648075"/>
    </source>
</evidence>
<reference evidence="7" key="2">
    <citation type="submission" date="2020-09" db="EMBL/GenBank/DDBJ databases">
        <authorList>
            <person name="Sun Q."/>
            <person name="Kim S."/>
        </authorList>
    </citation>
    <scope>NUCLEOTIDE SEQUENCE</scope>
    <source>
        <strain evidence="7">KCTC 32255</strain>
    </source>
</reference>
<feature type="transmembrane region" description="Helical" evidence="6">
    <location>
        <begin position="144"/>
        <end position="161"/>
    </location>
</feature>
<proteinExistence type="predicted"/>
<reference evidence="7" key="1">
    <citation type="journal article" date="2014" name="Int. J. Syst. Evol. Microbiol.">
        <title>Complete genome sequence of Corynebacterium casei LMG S-19264T (=DSM 44701T), isolated from a smear-ripened cheese.</title>
        <authorList>
            <consortium name="US DOE Joint Genome Institute (JGI-PGF)"/>
            <person name="Walter F."/>
            <person name="Albersmeier A."/>
            <person name="Kalinowski J."/>
            <person name="Ruckert C."/>
        </authorList>
    </citation>
    <scope>NUCLEOTIDE SEQUENCE</scope>
    <source>
        <strain evidence="7">KCTC 32255</strain>
    </source>
</reference>
<accession>A0A918PNU7</accession>
<organism evidence="7 8">
    <name type="scientific">Novosphingobium colocasiae</name>
    <dbReference type="NCBI Taxonomy" id="1256513"/>
    <lineage>
        <taxon>Bacteria</taxon>
        <taxon>Pseudomonadati</taxon>
        <taxon>Pseudomonadota</taxon>
        <taxon>Alphaproteobacteria</taxon>
        <taxon>Sphingomonadales</taxon>
        <taxon>Sphingomonadaceae</taxon>
        <taxon>Novosphingobium</taxon>
    </lineage>
</organism>
<keyword evidence="8" id="KW-1185">Reference proteome</keyword>
<dbReference type="EMBL" id="BMZA01000024">
    <property type="protein sequence ID" value="GGZ16002.1"/>
    <property type="molecule type" value="Genomic_DNA"/>
</dbReference>
<keyword evidence="4 6" id="KW-1133">Transmembrane helix</keyword>
<dbReference type="PANTHER" id="PTHR30250:SF26">
    <property type="entry name" value="PSMA PROTEIN"/>
    <property type="match status" value="1"/>
</dbReference>
<evidence type="ECO:0000313" key="7">
    <source>
        <dbReference type="EMBL" id="GGZ16002.1"/>
    </source>
</evidence>
<protein>
    <recommendedName>
        <fullName evidence="9">Polysaccharide biosynthesis protein</fullName>
    </recommendedName>
</protein>
<evidence type="ECO:0000256" key="1">
    <source>
        <dbReference type="ARBA" id="ARBA00004651"/>
    </source>
</evidence>
<evidence type="ECO:0000256" key="4">
    <source>
        <dbReference type="ARBA" id="ARBA00022989"/>
    </source>
</evidence>
<dbReference type="PANTHER" id="PTHR30250">
    <property type="entry name" value="PST FAMILY PREDICTED COLANIC ACID TRANSPORTER"/>
    <property type="match status" value="1"/>
</dbReference>
<keyword evidence="2" id="KW-1003">Cell membrane</keyword>
<feature type="transmembrane region" description="Helical" evidence="6">
    <location>
        <begin position="54"/>
        <end position="72"/>
    </location>
</feature>
<feature type="transmembrane region" description="Helical" evidence="6">
    <location>
        <begin position="392"/>
        <end position="414"/>
    </location>
</feature>
<comment type="subcellular location">
    <subcellularLocation>
        <location evidence="1">Cell membrane</location>
        <topology evidence="1">Multi-pass membrane protein</topology>
    </subcellularLocation>
</comment>
<comment type="caution">
    <text evidence="7">The sequence shown here is derived from an EMBL/GenBank/DDBJ whole genome shotgun (WGS) entry which is preliminary data.</text>
</comment>
<feature type="transmembrane region" description="Helical" evidence="6">
    <location>
        <begin position="182"/>
        <end position="198"/>
    </location>
</feature>
<dbReference type="InterPro" id="IPR050833">
    <property type="entry name" value="Poly_Biosynth_Transport"/>
</dbReference>
<dbReference type="GO" id="GO:0005886">
    <property type="term" value="C:plasma membrane"/>
    <property type="evidence" value="ECO:0007669"/>
    <property type="project" value="UniProtKB-SubCell"/>
</dbReference>
<feature type="transmembrane region" description="Helical" evidence="6">
    <location>
        <begin position="457"/>
        <end position="479"/>
    </location>
</feature>
<sequence>MTDARTVYPGGAPFRKLTKITNSPPAMLAFSSFARAGSYLLPVPALYHVGSTTAAFWLLATTLIGMQNLLFLGAPQILVRMLAVAESAHGHGHVAEQQVSVGDLARLMRIVFGGAAIVVTVAMLTLGTWSVMTVARRLPDASDVWGAWLVIALSSPLRIIILSRLTFLNGLGEIARPRMNDGLSWVISGLLSTLAILATGSLLIMALASQLPIAISAILLARMADAKGWRTFLHTPARTPIGQIAGRVWPPAWRAGLGSLLSTGARQGAGIVLAQFVSPAQTAGYLLALNGISVMMMLSAAPLQSALHTMAGHYARGETAAHNRQAEAARARSLWVTTMLAGGVAFAIPLLPIIGWRHAFVDVPTWALLAAGLMVQRYGAAHLQHYTITNHVTWHWLDGLTGVFNILFCVALIPLAGTKGAALANLLSLLPLYAWLPTRMAVRRFDIPWPKADIRSAVLPAVALGLILAMSLALGGALAR</sequence>
<feature type="transmembrane region" description="Helical" evidence="6">
    <location>
        <begin position="110"/>
        <end position="132"/>
    </location>
</feature>
<dbReference type="Proteomes" id="UP000648075">
    <property type="component" value="Unassembled WGS sequence"/>
</dbReference>
<evidence type="ECO:0000256" key="2">
    <source>
        <dbReference type="ARBA" id="ARBA00022475"/>
    </source>
</evidence>
<evidence type="ECO:0008006" key="9">
    <source>
        <dbReference type="Google" id="ProtNLM"/>
    </source>
</evidence>
<dbReference type="RefSeq" id="WP_189622445.1">
    <property type="nucleotide sequence ID" value="NZ_BMZA01000024.1"/>
</dbReference>
<evidence type="ECO:0000256" key="5">
    <source>
        <dbReference type="ARBA" id="ARBA00023136"/>
    </source>
</evidence>
<keyword evidence="3 6" id="KW-0812">Transmembrane</keyword>